<dbReference type="InterPro" id="IPR044878">
    <property type="entry name" value="UbiA_sf"/>
</dbReference>
<dbReference type="PANTHER" id="PTHR42723:SF1">
    <property type="entry name" value="CHLOROPHYLL SYNTHASE, CHLOROPLASTIC"/>
    <property type="match status" value="1"/>
</dbReference>
<keyword evidence="3 6" id="KW-0812">Transmembrane</keyword>
<keyword evidence="7" id="KW-0830">Ubiquinone</keyword>
<dbReference type="InterPro" id="IPR000537">
    <property type="entry name" value="UbiA_prenyltransferase"/>
</dbReference>
<dbReference type="Pfam" id="PF01040">
    <property type="entry name" value="UbiA"/>
    <property type="match status" value="1"/>
</dbReference>
<evidence type="ECO:0000256" key="1">
    <source>
        <dbReference type="ARBA" id="ARBA00004141"/>
    </source>
</evidence>
<feature type="transmembrane region" description="Helical" evidence="6">
    <location>
        <begin position="233"/>
        <end position="253"/>
    </location>
</feature>
<sequence>MMLSRQHKLLVMKIVSLFSVVRGYNIPIIVLAQYLSAIFILAPEKRALDILLDSYLFMIVFASAITIASGYIINNFYDSQKDLINRPNKSMLDRLVSQKTKLSVYFSLNFMAVLIALIVSWRAALFFSAYIFLIWFYSHKIKKYAIIGNLTAAFMAVLPFFAILLYFFYHHISFDEIENHRSHFAVISAHAMFLFLLLLIREMIKDLENLKGDLANNYQTIPILYNETISKQIITVLTFLTVLPVYVLINIYDVGYMDIYFYVCFGAMLFFLLYLWKSNSKEQYLLLHNVLKFLIVSGVFCIVLINPSVLWHGKQLISNF</sequence>
<keyword evidence="4 6" id="KW-1133">Transmembrane helix</keyword>
<dbReference type="Proteomes" id="UP000655016">
    <property type="component" value="Unassembled WGS sequence"/>
</dbReference>
<dbReference type="PANTHER" id="PTHR42723">
    <property type="entry name" value="CHLOROPHYLL SYNTHASE"/>
    <property type="match status" value="1"/>
</dbReference>
<accession>A0ABQ1TNM4</accession>
<organism evidence="7 8">
    <name type="scientific">Flavobacterium limi</name>
    <dbReference type="NCBI Taxonomy" id="2045105"/>
    <lineage>
        <taxon>Bacteria</taxon>
        <taxon>Pseudomonadati</taxon>
        <taxon>Bacteroidota</taxon>
        <taxon>Flavobacteriia</taxon>
        <taxon>Flavobacteriales</taxon>
        <taxon>Flavobacteriaceae</taxon>
        <taxon>Flavobacterium</taxon>
    </lineage>
</organism>
<evidence type="ECO:0000256" key="2">
    <source>
        <dbReference type="ARBA" id="ARBA00022475"/>
    </source>
</evidence>
<keyword evidence="2" id="KW-1003">Cell membrane</keyword>
<protein>
    <submittedName>
        <fullName evidence="7">Ubiquinone biosynthesis protein UbiA</fullName>
    </submittedName>
</protein>
<dbReference type="EMBL" id="BMKP01000001">
    <property type="protein sequence ID" value="GGE99957.1"/>
    <property type="molecule type" value="Genomic_DNA"/>
</dbReference>
<gene>
    <name evidence="7" type="ORF">GCM10011518_06710</name>
</gene>
<comment type="subcellular location">
    <subcellularLocation>
        <location evidence="1">Membrane</location>
        <topology evidence="1">Multi-pass membrane protein</topology>
    </subcellularLocation>
</comment>
<keyword evidence="8" id="KW-1185">Reference proteome</keyword>
<feature type="transmembrane region" description="Helical" evidence="6">
    <location>
        <begin position="110"/>
        <end position="137"/>
    </location>
</feature>
<feature type="transmembrane region" description="Helical" evidence="6">
    <location>
        <begin position="289"/>
        <end position="311"/>
    </location>
</feature>
<feature type="transmembrane region" description="Helical" evidence="6">
    <location>
        <begin position="181"/>
        <end position="200"/>
    </location>
</feature>
<evidence type="ECO:0000256" key="4">
    <source>
        <dbReference type="ARBA" id="ARBA00022989"/>
    </source>
</evidence>
<proteinExistence type="predicted"/>
<keyword evidence="5 6" id="KW-0472">Membrane</keyword>
<feature type="transmembrane region" description="Helical" evidence="6">
    <location>
        <begin position="144"/>
        <end position="169"/>
    </location>
</feature>
<reference evidence="8" key="1">
    <citation type="journal article" date="2019" name="Int. J. Syst. Evol. Microbiol.">
        <title>The Global Catalogue of Microorganisms (GCM) 10K type strain sequencing project: providing services to taxonomists for standard genome sequencing and annotation.</title>
        <authorList>
            <consortium name="The Broad Institute Genomics Platform"/>
            <consortium name="The Broad Institute Genome Sequencing Center for Infectious Disease"/>
            <person name="Wu L."/>
            <person name="Ma J."/>
        </authorList>
    </citation>
    <scope>NUCLEOTIDE SEQUENCE [LARGE SCALE GENOMIC DNA]</scope>
    <source>
        <strain evidence="8">CGMCC 1.16060</strain>
    </source>
</reference>
<evidence type="ECO:0000313" key="7">
    <source>
        <dbReference type="EMBL" id="GGE99957.1"/>
    </source>
</evidence>
<evidence type="ECO:0000256" key="3">
    <source>
        <dbReference type="ARBA" id="ARBA00022692"/>
    </source>
</evidence>
<evidence type="ECO:0000256" key="6">
    <source>
        <dbReference type="SAM" id="Phobius"/>
    </source>
</evidence>
<name>A0ABQ1TNM4_9FLAO</name>
<feature type="transmembrane region" description="Helical" evidence="6">
    <location>
        <begin position="20"/>
        <end position="42"/>
    </location>
</feature>
<dbReference type="InterPro" id="IPR050475">
    <property type="entry name" value="Prenyltransferase_related"/>
</dbReference>
<dbReference type="Gene3D" id="1.10.357.140">
    <property type="entry name" value="UbiA prenyltransferase"/>
    <property type="match status" value="1"/>
</dbReference>
<evidence type="ECO:0000313" key="8">
    <source>
        <dbReference type="Proteomes" id="UP000655016"/>
    </source>
</evidence>
<comment type="caution">
    <text evidence="7">The sequence shown here is derived from an EMBL/GenBank/DDBJ whole genome shotgun (WGS) entry which is preliminary data.</text>
</comment>
<feature type="transmembrane region" description="Helical" evidence="6">
    <location>
        <begin position="54"/>
        <end position="73"/>
    </location>
</feature>
<feature type="transmembrane region" description="Helical" evidence="6">
    <location>
        <begin position="259"/>
        <end position="277"/>
    </location>
</feature>
<evidence type="ECO:0000256" key="5">
    <source>
        <dbReference type="ARBA" id="ARBA00023136"/>
    </source>
</evidence>
<dbReference type="CDD" id="cd13961">
    <property type="entry name" value="PT_UbiA_DGGGPS"/>
    <property type="match status" value="1"/>
</dbReference>